<dbReference type="EMBL" id="JAPDOD010000075">
    <property type="protein sequence ID" value="MDA0166768.1"/>
    <property type="molecule type" value="Genomic_DNA"/>
</dbReference>
<comment type="catalytic activity">
    <reaction evidence="8">
        <text>fluoride(in) = fluoride(out)</text>
        <dbReference type="Rhea" id="RHEA:76159"/>
        <dbReference type="ChEBI" id="CHEBI:17051"/>
    </reaction>
    <physiologicalReaction direction="left-to-right" evidence="8">
        <dbReference type="Rhea" id="RHEA:76160"/>
    </physiologicalReaction>
</comment>
<comment type="caution">
    <text evidence="10">Lacks conserved residue(s) required for the propagation of feature annotation.</text>
</comment>
<sequence length="99" mass="9933">MIAWVAMTVAGSIGALARWRVGLLLAPRGTLAVNLTGAFVAGVVTGADVGSTVLLIAGTGFLGGYTTFSTWMVERTYLAVSIVAGLALATAGYALGSLL</sequence>
<evidence type="ECO:0000256" key="8">
    <source>
        <dbReference type="ARBA" id="ARBA00035585"/>
    </source>
</evidence>
<dbReference type="InterPro" id="IPR003691">
    <property type="entry name" value="FluC"/>
</dbReference>
<keyword evidence="10" id="KW-0406">Ion transport</keyword>
<keyword evidence="4 10" id="KW-1133">Transmembrane helix</keyword>
<dbReference type="PANTHER" id="PTHR28259">
    <property type="entry name" value="FLUORIDE EXPORT PROTEIN 1-RELATED"/>
    <property type="match status" value="1"/>
</dbReference>
<dbReference type="GO" id="GO:0046872">
    <property type="term" value="F:metal ion binding"/>
    <property type="evidence" value="ECO:0007669"/>
    <property type="project" value="UniProtKB-KW"/>
</dbReference>
<keyword evidence="12" id="KW-1185">Reference proteome</keyword>
<comment type="function">
    <text evidence="9 10">Fluoride-specific ion channel. Important for reducing fluoride concentration in the cell, thus reducing its toxicity.</text>
</comment>
<proteinExistence type="inferred from homology"/>
<protein>
    <recommendedName>
        <fullName evidence="10">Fluoride-specific ion channel FluC</fullName>
    </recommendedName>
</protein>
<evidence type="ECO:0000256" key="6">
    <source>
        <dbReference type="ARBA" id="ARBA00023303"/>
    </source>
</evidence>
<keyword evidence="5 10" id="KW-0472">Membrane</keyword>
<feature type="binding site" evidence="10">
    <location>
        <position position="63"/>
    </location>
    <ligand>
        <name>Na(+)</name>
        <dbReference type="ChEBI" id="CHEBI:29101"/>
        <note>structural</note>
    </ligand>
</feature>
<evidence type="ECO:0000313" key="12">
    <source>
        <dbReference type="Proteomes" id="UP001149140"/>
    </source>
</evidence>
<organism evidence="11 12">
    <name type="scientific">Solirubrobacter ginsenosidimutans</name>
    <dbReference type="NCBI Taxonomy" id="490573"/>
    <lineage>
        <taxon>Bacteria</taxon>
        <taxon>Bacillati</taxon>
        <taxon>Actinomycetota</taxon>
        <taxon>Thermoleophilia</taxon>
        <taxon>Solirubrobacterales</taxon>
        <taxon>Solirubrobacteraceae</taxon>
        <taxon>Solirubrobacter</taxon>
    </lineage>
</organism>
<comment type="subcellular location">
    <subcellularLocation>
        <location evidence="1 10">Cell membrane</location>
        <topology evidence="1 10">Multi-pass membrane protein</topology>
    </subcellularLocation>
</comment>
<evidence type="ECO:0000256" key="4">
    <source>
        <dbReference type="ARBA" id="ARBA00022989"/>
    </source>
</evidence>
<keyword evidence="10" id="KW-0479">Metal-binding</keyword>
<accession>A0A9X3SBA0</accession>
<dbReference type="AlphaFoldDB" id="A0A9X3SBA0"/>
<dbReference type="Proteomes" id="UP001149140">
    <property type="component" value="Unassembled WGS sequence"/>
</dbReference>
<dbReference type="GO" id="GO:0140114">
    <property type="term" value="P:cellular detoxification of fluoride"/>
    <property type="evidence" value="ECO:0007669"/>
    <property type="project" value="UniProtKB-UniRule"/>
</dbReference>
<dbReference type="GO" id="GO:0062054">
    <property type="term" value="F:fluoride channel activity"/>
    <property type="evidence" value="ECO:0007669"/>
    <property type="project" value="UniProtKB-UniRule"/>
</dbReference>
<evidence type="ECO:0000256" key="1">
    <source>
        <dbReference type="ARBA" id="ARBA00004651"/>
    </source>
</evidence>
<gene>
    <name evidence="10" type="primary">fluC</name>
    <name evidence="10" type="synonym">crcB</name>
    <name evidence="11" type="ORF">OM076_41285</name>
</gene>
<keyword evidence="10" id="KW-0915">Sodium</keyword>
<dbReference type="PANTHER" id="PTHR28259:SF1">
    <property type="entry name" value="FLUORIDE EXPORT PROTEIN 1-RELATED"/>
    <property type="match status" value="1"/>
</dbReference>
<keyword evidence="10" id="KW-0813">Transport</keyword>
<comment type="caution">
    <text evidence="11">The sequence shown here is derived from an EMBL/GenBank/DDBJ whole genome shotgun (WGS) entry which is preliminary data.</text>
</comment>
<reference evidence="11" key="1">
    <citation type="submission" date="2022-10" db="EMBL/GenBank/DDBJ databases">
        <title>The WGS of Solirubrobacter ginsenosidimutans DSM 21036.</title>
        <authorList>
            <person name="Jiang Z."/>
        </authorList>
    </citation>
    <scope>NUCLEOTIDE SEQUENCE</scope>
    <source>
        <strain evidence="11">DSM 21036</strain>
    </source>
</reference>
<evidence type="ECO:0000256" key="5">
    <source>
        <dbReference type="ARBA" id="ARBA00023136"/>
    </source>
</evidence>
<keyword evidence="2 10" id="KW-1003">Cell membrane</keyword>
<evidence type="ECO:0000256" key="9">
    <source>
        <dbReference type="ARBA" id="ARBA00049940"/>
    </source>
</evidence>
<dbReference type="HAMAP" id="MF_00454">
    <property type="entry name" value="FluC"/>
    <property type="match status" value="1"/>
</dbReference>
<dbReference type="RefSeq" id="WP_270046021.1">
    <property type="nucleotide sequence ID" value="NZ_JAPDOD010000075.1"/>
</dbReference>
<evidence type="ECO:0000256" key="2">
    <source>
        <dbReference type="ARBA" id="ARBA00022475"/>
    </source>
</evidence>
<comment type="similarity">
    <text evidence="7 10">Belongs to the fluoride channel Fluc/FEX (TC 1.A.43) family.</text>
</comment>
<feature type="binding site" evidence="10">
    <location>
        <position position="66"/>
    </location>
    <ligand>
        <name>Na(+)</name>
        <dbReference type="ChEBI" id="CHEBI:29101"/>
        <note>structural</note>
    </ligand>
</feature>
<keyword evidence="3 10" id="KW-0812">Transmembrane</keyword>
<name>A0A9X3SBA0_9ACTN</name>
<evidence type="ECO:0000256" key="7">
    <source>
        <dbReference type="ARBA" id="ARBA00035120"/>
    </source>
</evidence>
<evidence type="ECO:0000256" key="3">
    <source>
        <dbReference type="ARBA" id="ARBA00022692"/>
    </source>
</evidence>
<feature type="transmembrane region" description="Helical" evidence="10">
    <location>
        <begin position="41"/>
        <end position="65"/>
    </location>
</feature>
<keyword evidence="6 10" id="KW-0407">Ion channel</keyword>
<dbReference type="Pfam" id="PF02537">
    <property type="entry name" value="CRCB"/>
    <property type="match status" value="1"/>
</dbReference>
<evidence type="ECO:0000256" key="10">
    <source>
        <dbReference type="HAMAP-Rule" id="MF_00454"/>
    </source>
</evidence>
<dbReference type="GO" id="GO:0005886">
    <property type="term" value="C:plasma membrane"/>
    <property type="evidence" value="ECO:0007669"/>
    <property type="project" value="UniProtKB-SubCell"/>
</dbReference>
<evidence type="ECO:0000313" key="11">
    <source>
        <dbReference type="EMBL" id="MDA0166768.1"/>
    </source>
</evidence>
<comment type="activity regulation">
    <text evidence="10">Na(+) is not transported, but it plays an essential structural role and its presence is essential for fluoride channel function.</text>
</comment>
<feature type="transmembrane region" description="Helical" evidence="10">
    <location>
        <begin position="77"/>
        <end position="96"/>
    </location>
</feature>